<gene>
    <name evidence="2" type="ORF">PODLI_1B000875</name>
</gene>
<evidence type="ECO:0000313" key="2">
    <source>
        <dbReference type="EMBL" id="CAI5795833.1"/>
    </source>
</evidence>
<protein>
    <recommendedName>
        <fullName evidence="4">Lysozyme</fullName>
    </recommendedName>
</protein>
<reference evidence="2" key="1">
    <citation type="submission" date="2022-12" db="EMBL/GenBank/DDBJ databases">
        <authorList>
            <person name="Alioto T."/>
            <person name="Alioto T."/>
            <person name="Gomez Garrido J."/>
        </authorList>
    </citation>
    <scope>NUCLEOTIDE SEQUENCE</scope>
</reference>
<feature type="region of interest" description="Disordered" evidence="1">
    <location>
        <begin position="49"/>
        <end position="120"/>
    </location>
</feature>
<evidence type="ECO:0000256" key="1">
    <source>
        <dbReference type="SAM" id="MobiDB-lite"/>
    </source>
</evidence>
<sequence length="220" mass="23359">MLQPQQRQREPAAGSSSSILCLRGTAFPRSVTAAAGHLEVEKHCSAAAGAKRGKAVPQQQPPPSSVLGDTCSHRSGPQSNGKQLAPRSDCHGIPSQGTRRRGQDAGVHRCSKSSSVRRTHSSGGRCLCSEEGYKGLCCTCIAATVKMVTPSLALLFLGIIAAKNDAIIMERCKLAAILRDEGMEGFAGTRIEESLQDDNITDDIDCAKRVVQGKKGFKAW</sequence>
<name>A0AA35PS26_9SAUR</name>
<feature type="region of interest" description="Disordered" evidence="1">
    <location>
        <begin position="1"/>
        <end position="20"/>
    </location>
</feature>
<accession>A0AA35PS26</accession>
<dbReference type="Proteomes" id="UP001178461">
    <property type="component" value="Chromosome 17"/>
</dbReference>
<keyword evidence="3" id="KW-1185">Reference proteome</keyword>
<dbReference type="AlphaFoldDB" id="A0AA35PS26"/>
<feature type="compositionally biased region" description="Polar residues" evidence="1">
    <location>
        <begin position="73"/>
        <end position="82"/>
    </location>
</feature>
<evidence type="ECO:0008006" key="4">
    <source>
        <dbReference type="Google" id="ProtNLM"/>
    </source>
</evidence>
<evidence type="ECO:0000313" key="3">
    <source>
        <dbReference type="Proteomes" id="UP001178461"/>
    </source>
</evidence>
<dbReference type="EMBL" id="OX395142">
    <property type="protein sequence ID" value="CAI5795833.1"/>
    <property type="molecule type" value="Genomic_DNA"/>
</dbReference>
<dbReference type="InterPro" id="IPR023346">
    <property type="entry name" value="Lysozyme-like_dom_sf"/>
</dbReference>
<proteinExistence type="predicted"/>
<organism evidence="2 3">
    <name type="scientific">Podarcis lilfordi</name>
    <name type="common">Lilford's wall lizard</name>
    <dbReference type="NCBI Taxonomy" id="74358"/>
    <lineage>
        <taxon>Eukaryota</taxon>
        <taxon>Metazoa</taxon>
        <taxon>Chordata</taxon>
        <taxon>Craniata</taxon>
        <taxon>Vertebrata</taxon>
        <taxon>Euteleostomi</taxon>
        <taxon>Lepidosauria</taxon>
        <taxon>Squamata</taxon>
        <taxon>Bifurcata</taxon>
        <taxon>Unidentata</taxon>
        <taxon>Episquamata</taxon>
        <taxon>Laterata</taxon>
        <taxon>Lacertibaenia</taxon>
        <taxon>Lacertidae</taxon>
        <taxon>Podarcis</taxon>
    </lineage>
</organism>
<feature type="compositionally biased region" description="Basic residues" evidence="1">
    <location>
        <begin position="109"/>
        <end position="120"/>
    </location>
</feature>
<dbReference type="SUPFAM" id="SSF53955">
    <property type="entry name" value="Lysozyme-like"/>
    <property type="match status" value="1"/>
</dbReference>